<dbReference type="EMBL" id="VNHQ01000011">
    <property type="protein sequence ID" value="TYP66348.1"/>
    <property type="molecule type" value="Genomic_DNA"/>
</dbReference>
<dbReference type="Proteomes" id="UP000324282">
    <property type="component" value="Unassembled WGS sequence"/>
</dbReference>
<gene>
    <name evidence="1" type="ORF">A9A72_121347</name>
</gene>
<dbReference type="AlphaFoldDB" id="A0A5S5BIV0"/>
<evidence type="ECO:0000313" key="2">
    <source>
        <dbReference type="Proteomes" id="UP000324282"/>
    </source>
</evidence>
<organism evidence="1 2">
    <name type="scientific">Stutzerimonas stutzeri</name>
    <name type="common">Pseudomonas stutzeri</name>
    <dbReference type="NCBI Taxonomy" id="316"/>
    <lineage>
        <taxon>Bacteria</taxon>
        <taxon>Pseudomonadati</taxon>
        <taxon>Pseudomonadota</taxon>
        <taxon>Gammaproteobacteria</taxon>
        <taxon>Pseudomonadales</taxon>
        <taxon>Pseudomonadaceae</taxon>
        <taxon>Stutzerimonas</taxon>
    </lineage>
</organism>
<reference evidence="1 2" key="1">
    <citation type="submission" date="2019-07" db="EMBL/GenBank/DDBJ databases">
        <title>Deep subsurface shale carbon reservoir microbial communities from Ohio and West Virginia, USA.</title>
        <authorList>
            <person name="Wrighton K."/>
        </authorList>
    </citation>
    <scope>NUCLEOTIDE SEQUENCE [LARGE SCALE GENOMIC DNA]</scope>
    <source>
        <strain evidence="1 2">NP_8Ht</strain>
    </source>
</reference>
<evidence type="ECO:0000313" key="1">
    <source>
        <dbReference type="EMBL" id="TYP66348.1"/>
    </source>
</evidence>
<protein>
    <submittedName>
        <fullName evidence="1">Uncharacterized protein</fullName>
    </submittedName>
</protein>
<comment type="caution">
    <text evidence="1">The sequence shown here is derived from an EMBL/GenBank/DDBJ whole genome shotgun (WGS) entry which is preliminary data.</text>
</comment>
<accession>A0A5S5BIV0</accession>
<name>A0A5S5BIV0_STUST</name>
<proteinExistence type="predicted"/>
<sequence>MTIRPDYGDGEISPAVFEPRSDSAVVASSQSPLAGHAGYGC</sequence>